<keyword evidence="3" id="KW-1185">Reference proteome</keyword>
<evidence type="ECO:0000313" key="2">
    <source>
        <dbReference type="EMBL" id="GIG47941.1"/>
    </source>
</evidence>
<comment type="caution">
    <text evidence="2">The sequence shown here is derived from an EMBL/GenBank/DDBJ whole genome shotgun (WGS) entry which is preliminary data.</text>
</comment>
<dbReference type="Proteomes" id="UP000660611">
    <property type="component" value="Unassembled WGS sequence"/>
</dbReference>
<protein>
    <submittedName>
        <fullName evidence="2">Uncharacterized protein</fullName>
    </submittedName>
</protein>
<organism evidence="2 3">
    <name type="scientific">Dactylosporangium siamense</name>
    <dbReference type="NCBI Taxonomy" id="685454"/>
    <lineage>
        <taxon>Bacteria</taxon>
        <taxon>Bacillati</taxon>
        <taxon>Actinomycetota</taxon>
        <taxon>Actinomycetes</taxon>
        <taxon>Micromonosporales</taxon>
        <taxon>Micromonosporaceae</taxon>
        <taxon>Dactylosporangium</taxon>
    </lineage>
</organism>
<evidence type="ECO:0000256" key="1">
    <source>
        <dbReference type="SAM" id="MobiDB-lite"/>
    </source>
</evidence>
<sequence>MEEVPGAVDEDRLRVRGVGGVDRVGEHAGTFRGGWGAAAGTAAKAERGDDGGGQERAVHPFSPLREMPSITYRWARTKSTSAGTLARTAPAMTTG</sequence>
<reference evidence="2" key="1">
    <citation type="submission" date="2021-01" db="EMBL/GenBank/DDBJ databases">
        <title>Whole genome shotgun sequence of Dactylosporangium siamense NBRC 106093.</title>
        <authorList>
            <person name="Komaki H."/>
            <person name="Tamura T."/>
        </authorList>
    </citation>
    <scope>NUCLEOTIDE SEQUENCE</scope>
    <source>
        <strain evidence="2">NBRC 106093</strain>
    </source>
</reference>
<gene>
    <name evidence="2" type="ORF">Dsi01nite_059820</name>
</gene>
<feature type="region of interest" description="Disordered" evidence="1">
    <location>
        <begin position="23"/>
        <end position="59"/>
    </location>
</feature>
<dbReference type="EMBL" id="BONQ01000091">
    <property type="protein sequence ID" value="GIG47941.1"/>
    <property type="molecule type" value="Genomic_DNA"/>
</dbReference>
<name>A0A919PNP4_9ACTN</name>
<proteinExistence type="predicted"/>
<accession>A0A919PNP4</accession>
<evidence type="ECO:0000313" key="3">
    <source>
        <dbReference type="Proteomes" id="UP000660611"/>
    </source>
</evidence>
<dbReference type="AlphaFoldDB" id="A0A919PNP4"/>